<dbReference type="EMBL" id="NBTY01000201">
    <property type="protein sequence ID" value="OTP66410.1"/>
    <property type="molecule type" value="Genomic_DNA"/>
</dbReference>
<feature type="domain" description="AMP-binding enzyme C-terminal" evidence="2">
    <location>
        <begin position="312"/>
        <end position="386"/>
    </location>
</feature>
<dbReference type="InterPro" id="IPR050237">
    <property type="entry name" value="ATP-dep_AMP-bd_enzyme"/>
</dbReference>
<dbReference type="Pfam" id="PF13193">
    <property type="entry name" value="AMP-binding_C"/>
    <property type="match status" value="1"/>
</dbReference>
<dbReference type="Pfam" id="PF00501">
    <property type="entry name" value="AMP-binding"/>
    <property type="match status" value="1"/>
</dbReference>
<evidence type="ECO:0000259" key="2">
    <source>
        <dbReference type="Pfam" id="PF13193"/>
    </source>
</evidence>
<gene>
    <name evidence="3" type="ORF">PAMC26510_35140</name>
</gene>
<dbReference type="InterPro" id="IPR042099">
    <property type="entry name" value="ANL_N_sf"/>
</dbReference>
<accession>A0A242M5E3</accession>
<dbReference type="AlphaFoldDB" id="A0A242M5E3"/>
<dbReference type="Proteomes" id="UP000194546">
    <property type="component" value="Unassembled WGS sequence"/>
</dbReference>
<protein>
    <submittedName>
        <fullName evidence="3">Acetyl-coenzyme A synthetase</fullName>
    </submittedName>
</protein>
<dbReference type="InterPro" id="IPR000873">
    <property type="entry name" value="AMP-dep_synth/lig_dom"/>
</dbReference>
<evidence type="ECO:0000313" key="3">
    <source>
        <dbReference type="EMBL" id="OTP66410.1"/>
    </source>
</evidence>
<name>A0A242M5E3_CABSO</name>
<dbReference type="PANTHER" id="PTHR43767:SF10">
    <property type="entry name" value="SURFACTIN SYNTHASE SUBUNIT 1"/>
    <property type="match status" value="1"/>
</dbReference>
<feature type="domain" description="AMP-dependent synthetase/ligase" evidence="1">
    <location>
        <begin position="95"/>
        <end position="239"/>
    </location>
</feature>
<dbReference type="PANTHER" id="PTHR43767">
    <property type="entry name" value="LONG-CHAIN-FATTY-ACID--COA LIGASE"/>
    <property type="match status" value="1"/>
</dbReference>
<proteinExistence type="predicted"/>
<dbReference type="Gene3D" id="3.30.300.30">
    <property type="match status" value="1"/>
</dbReference>
<dbReference type="Gene3D" id="3.40.50.12780">
    <property type="entry name" value="N-terminal domain of ligase-like"/>
    <property type="match status" value="1"/>
</dbReference>
<dbReference type="SUPFAM" id="SSF56801">
    <property type="entry name" value="Acetyl-CoA synthetase-like"/>
    <property type="match status" value="1"/>
</dbReference>
<organism evidence="3 4">
    <name type="scientific">Caballeronia sordidicola</name>
    <name type="common">Burkholderia sordidicola</name>
    <dbReference type="NCBI Taxonomy" id="196367"/>
    <lineage>
        <taxon>Bacteria</taxon>
        <taxon>Pseudomonadati</taxon>
        <taxon>Pseudomonadota</taxon>
        <taxon>Betaproteobacteria</taxon>
        <taxon>Burkholderiales</taxon>
        <taxon>Burkholderiaceae</taxon>
        <taxon>Caballeronia</taxon>
    </lineage>
</organism>
<sequence length="393" mass="42687">MRRFILDLIVSELTLLRPGGHVAVPSDGSASLRLVEDLAVDSLEMLSVAGALAEALHLHESGIEDFLLVHPSLDDWVEVCQRGLRSYSAKLTFRTSGSTGTAKRCTHSLANLWQEVVELAPLFSERQRILTAVPSHHIYGFIFTILLPHALGISESAVGDLRMSSAASLANLSREGDLIIGHPEYWRSVSRALPSIPSSLQGVTSTAACPAELSDALLGSGLGALTQIYGSSETAGVGWRANAAEPYKLFSYWARAESSPAMFVRTEADNSETDFPCQDALEWVDDRSFYPVGRADGAVQIAGTNVFASNVQRVLMEHPEIADASVRLMRPDEGVRLKAFIVPRDPCGVAELRTSLELWLRDRLTSLEIPKAITFGASLPKNAMGKCMDWIIA</sequence>
<dbReference type="InterPro" id="IPR025110">
    <property type="entry name" value="AMP-bd_C"/>
</dbReference>
<comment type="caution">
    <text evidence="3">The sequence shown here is derived from an EMBL/GenBank/DDBJ whole genome shotgun (WGS) entry which is preliminary data.</text>
</comment>
<dbReference type="GO" id="GO:0016877">
    <property type="term" value="F:ligase activity, forming carbon-sulfur bonds"/>
    <property type="evidence" value="ECO:0007669"/>
    <property type="project" value="UniProtKB-ARBA"/>
</dbReference>
<reference evidence="3 4" key="1">
    <citation type="submission" date="2017-03" db="EMBL/GenBank/DDBJ databases">
        <title>Genome analysis of strain PAMC 26510.</title>
        <authorList>
            <person name="Oh H.-M."/>
            <person name="Yang J.-A."/>
        </authorList>
    </citation>
    <scope>NUCLEOTIDE SEQUENCE [LARGE SCALE GENOMIC DNA]</scope>
    <source>
        <strain evidence="3 4">PAMC 26510</strain>
    </source>
</reference>
<evidence type="ECO:0000313" key="4">
    <source>
        <dbReference type="Proteomes" id="UP000194546"/>
    </source>
</evidence>
<evidence type="ECO:0000259" key="1">
    <source>
        <dbReference type="Pfam" id="PF00501"/>
    </source>
</evidence>
<dbReference type="InterPro" id="IPR045851">
    <property type="entry name" value="AMP-bd_C_sf"/>
</dbReference>